<name>A0A090Z5Q8_9BACI</name>
<dbReference type="Pfam" id="PF08924">
    <property type="entry name" value="Rv2525c_GlyHyd-like"/>
    <property type="match status" value="1"/>
</dbReference>
<dbReference type="CDD" id="cd06418">
    <property type="entry name" value="GH25_BacA-like"/>
    <property type="match status" value="1"/>
</dbReference>
<proteinExistence type="predicted"/>
<evidence type="ECO:0000313" key="4">
    <source>
        <dbReference type="EMBL" id="RFT61902.1"/>
    </source>
</evidence>
<dbReference type="InterPro" id="IPR036365">
    <property type="entry name" value="PGBD-like_sf"/>
</dbReference>
<dbReference type="PATRIC" id="fig|1405.8.peg.27"/>
<dbReference type="EMBL" id="JMQC01000004">
    <property type="protein sequence ID" value="KFN06579.1"/>
    <property type="molecule type" value="Genomic_DNA"/>
</dbReference>
<organism evidence="3 5">
    <name type="scientific">Bacillus clarus</name>
    <dbReference type="NCBI Taxonomy" id="2338372"/>
    <lineage>
        <taxon>Bacteria</taxon>
        <taxon>Bacillati</taxon>
        <taxon>Bacillota</taxon>
        <taxon>Bacilli</taxon>
        <taxon>Bacillales</taxon>
        <taxon>Bacillaceae</taxon>
        <taxon>Bacillus</taxon>
        <taxon>Bacillus cereus group</taxon>
    </lineage>
</organism>
<dbReference type="InterPro" id="IPR015020">
    <property type="entry name" value="Rv2525c-like_Glyco_Hydro-like"/>
</dbReference>
<keyword evidence="6" id="KW-1185">Reference proteome</keyword>
<feature type="domain" description="Peptidoglycan binding-like" evidence="1">
    <location>
        <begin position="221"/>
        <end position="275"/>
    </location>
</feature>
<dbReference type="Proteomes" id="UP000029389">
    <property type="component" value="Unassembled WGS sequence"/>
</dbReference>
<feature type="domain" description="Rv2525c-like glycoside hydrolase-like" evidence="2">
    <location>
        <begin position="302"/>
        <end position="485"/>
    </location>
</feature>
<dbReference type="EMBL" id="QVOD01000091">
    <property type="protein sequence ID" value="RFT61902.1"/>
    <property type="molecule type" value="Genomic_DNA"/>
</dbReference>
<dbReference type="Gene3D" id="1.10.101.10">
    <property type="entry name" value="PGBD-like superfamily/PGBD"/>
    <property type="match status" value="2"/>
</dbReference>
<dbReference type="InterPro" id="IPR002477">
    <property type="entry name" value="Peptidoglycan-bd-like"/>
</dbReference>
<reference evidence="4 6" key="2">
    <citation type="submission" date="2018-08" db="EMBL/GenBank/DDBJ databases">
        <title>Bacillus clarus sp. nov. strain PS00077A.</title>
        <authorList>
            <person name="Mendez Acevedo M."/>
            <person name="Carroll L."/>
            <person name="Mukherjee M."/>
            <person name="Wiedmann M."/>
            <person name="Kovac J."/>
        </authorList>
    </citation>
    <scope>NUCLEOTIDE SEQUENCE [LARGE SCALE GENOMIC DNA]</scope>
    <source>
        <strain evidence="4 6">PS00077A</strain>
    </source>
</reference>
<feature type="domain" description="Peptidoglycan binding-like" evidence="1">
    <location>
        <begin position="79"/>
        <end position="133"/>
    </location>
</feature>
<dbReference type="AlphaFoldDB" id="A0A090Z5Q8"/>
<dbReference type="Pfam" id="PF01471">
    <property type="entry name" value="PG_binding_1"/>
    <property type="match status" value="2"/>
</dbReference>
<sequence length="753" mass="83534">MDQMVLKAQQWVNITYKGKTGYTAIEENGKTGWPTMGALTQALQLELGITNTSTTCGPTTLQEIAKKCPISTTSNTNQNIVRIIQSALYCKGYGPGGISGTYGNETKAAISLVQKDLGCTADGTVTPKLFKALLTMDAYVLVNNGSSKIRSIQQWLNQKYIKRADFFYMPCDGHFSRDVQKALIYAIQYEEGLQDGTANGSFGPTTRDLLRKVELKEGSTGAFVYLFQAALIFNGYDVPFDGKFSSAVTSKLKEFQKFTLLNVNGISDFQTWASLLVSTGDPERSGKACDCITEITPERAKTLIQAGYETVGRYLTNANVTNAKNKKIQPGEMHTIFKSGLSIFPIYQTNGGDKDYFNSNQGTKDADDAVQAALGHGFPYQKTIYFAVDFDATDADIQNKILPYFKAINEQMKVLKYHYQVGVYGSRNVCIQVSEKGYAAYSFVSGMSTGFSGNLGFPLPKNWAFDQIKEYSIGSGNGSIGIDKDIKSGRDEGYKIPAKDLNLYECIVVSAKEGGPEDGRWKYNFIEAAIKKIRDLKRKYDNNTAQVTWVIERSLYSKDDVFNFMNTAKKWGANIVFVENKGQLINYINTQSIDGTKKRLNKIIDFSWFGHGHTGYLDFGPKYSPDNGIKYTDHFHKEDIARLQTDAFAPGNIADSYACNTGTNIGGISFAQLWANKTKGIMTACADGQTVYSYITVCNKFDSPVQWKEEHDAAEINRAKTGYSEYGANRYPETGDINKDNPNPHWVVFKPKA</sequence>
<gene>
    <name evidence="4" type="ORF">D0U04_29705</name>
    <name evidence="3" type="ORF">DJ93_6100</name>
</gene>
<reference evidence="3 5" key="1">
    <citation type="submission" date="2014-04" db="EMBL/GenBank/DDBJ databases">
        <authorList>
            <person name="Bishop-Lilly K.A."/>
            <person name="Broomall S.M."/>
            <person name="Chain P.S."/>
            <person name="Chertkov O."/>
            <person name="Coyne S.R."/>
            <person name="Daligault H.E."/>
            <person name="Davenport K.W."/>
            <person name="Erkkila T."/>
            <person name="Frey K.G."/>
            <person name="Gibbons H.S."/>
            <person name="Gu W."/>
            <person name="Jaissle J."/>
            <person name="Johnson S.L."/>
            <person name="Koroleva G.I."/>
            <person name="Ladner J.T."/>
            <person name="Lo C.-C."/>
            <person name="Minogue T.D."/>
            <person name="Munk C."/>
            <person name="Palacios G.F."/>
            <person name="Redden C.L."/>
            <person name="Rosenzweig C.N."/>
            <person name="Scholz M.B."/>
            <person name="Teshima H."/>
            <person name="Xu Y."/>
        </authorList>
    </citation>
    <scope>NUCLEOTIDE SEQUENCE [LARGE SCALE GENOMIC DNA]</scope>
    <source>
        <strain evidence="3 5">BHP</strain>
    </source>
</reference>
<evidence type="ECO:0000313" key="3">
    <source>
        <dbReference type="EMBL" id="KFN06579.1"/>
    </source>
</evidence>
<accession>A0A090Z5Q8</accession>
<dbReference type="Gene3D" id="3.20.20.80">
    <property type="entry name" value="Glycosidases"/>
    <property type="match status" value="1"/>
</dbReference>
<dbReference type="InterPro" id="IPR036366">
    <property type="entry name" value="PGBDSf"/>
</dbReference>
<dbReference type="InterPro" id="IPR017853">
    <property type="entry name" value="GH"/>
</dbReference>
<evidence type="ECO:0000259" key="2">
    <source>
        <dbReference type="Pfam" id="PF08924"/>
    </source>
</evidence>
<comment type="caution">
    <text evidence="3">The sequence shown here is derived from an EMBL/GenBank/DDBJ whole genome shotgun (WGS) entry which is preliminary data.</text>
</comment>
<dbReference type="Proteomes" id="UP000264294">
    <property type="component" value="Unassembled WGS sequence"/>
</dbReference>
<evidence type="ECO:0000259" key="1">
    <source>
        <dbReference type="Pfam" id="PF01471"/>
    </source>
</evidence>
<dbReference type="SUPFAM" id="SSF47090">
    <property type="entry name" value="PGBD-like"/>
    <property type="match status" value="2"/>
</dbReference>
<protein>
    <submittedName>
        <fullName evidence="4">DUF1906 domain-containing protein</fullName>
    </submittedName>
    <submittedName>
        <fullName evidence="3">Putative peptidoglycan binding domain protein</fullName>
    </submittedName>
</protein>
<evidence type="ECO:0000313" key="6">
    <source>
        <dbReference type="Proteomes" id="UP000264294"/>
    </source>
</evidence>
<dbReference type="RefSeq" id="WP_080743290.1">
    <property type="nucleotide sequence ID" value="NZ_JMQC01000004.1"/>
</dbReference>
<evidence type="ECO:0000313" key="5">
    <source>
        <dbReference type="Proteomes" id="UP000029389"/>
    </source>
</evidence>
<dbReference type="SUPFAM" id="SSF51445">
    <property type="entry name" value="(Trans)glycosidases"/>
    <property type="match status" value="1"/>
</dbReference>